<reference evidence="2" key="1">
    <citation type="submission" date="2020-10" db="EMBL/GenBank/DDBJ databases">
        <title>Diversity and distribution of actinomycetes associated with coral in the coast of Hainan.</title>
        <authorList>
            <person name="Li F."/>
        </authorList>
    </citation>
    <scope>NUCLEOTIDE SEQUENCE</scope>
    <source>
        <strain evidence="2">HNM0983</strain>
    </source>
</reference>
<keyword evidence="3" id="KW-1185">Reference proteome</keyword>
<sequence length="181" mass="19934">MPTALLVLVAAAGSGVLVQRIYPDAAAAQDSVEQMFRDPAADPAPAPQEVTLSPAAQRHPDRDQVVRLLDAHFAAINAMDYAAWKPTVVPEKWAELPEDAWLQEYASTQDSFMRVHRIEPGVDDSLRVQLTFQSRQDPEHAPPQLPERCVQWSVVYPLVTDGTHFRLDVTALPGSALVSEC</sequence>
<name>A0A929FZR3_9PSEU</name>
<gene>
    <name evidence="2" type="ORF">IQ251_09180</name>
</gene>
<evidence type="ECO:0000313" key="2">
    <source>
        <dbReference type="EMBL" id="MBE9374619.1"/>
    </source>
</evidence>
<comment type="caution">
    <text evidence="2">The sequence shown here is derived from an EMBL/GenBank/DDBJ whole genome shotgun (WGS) entry which is preliminary data.</text>
</comment>
<evidence type="ECO:0000313" key="3">
    <source>
        <dbReference type="Proteomes" id="UP000598360"/>
    </source>
</evidence>
<protein>
    <submittedName>
        <fullName evidence="2">Uncharacterized protein</fullName>
    </submittedName>
</protein>
<dbReference type="EMBL" id="JADEYC010000014">
    <property type="protein sequence ID" value="MBE9374619.1"/>
    <property type="molecule type" value="Genomic_DNA"/>
</dbReference>
<dbReference type="Proteomes" id="UP000598360">
    <property type="component" value="Unassembled WGS sequence"/>
</dbReference>
<dbReference type="RefSeq" id="WP_193928056.1">
    <property type="nucleotide sequence ID" value="NZ_JADEYC010000014.1"/>
</dbReference>
<dbReference type="AlphaFoldDB" id="A0A929FZR3"/>
<evidence type="ECO:0000256" key="1">
    <source>
        <dbReference type="SAM" id="MobiDB-lite"/>
    </source>
</evidence>
<accession>A0A929FZR3</accession>
<organism evidence="2 3">
    <name type="scientific">Saccharopolyspora montiporae</name>
    <dbReference type="NCBI Taxonomy" id="2781240"/>
    <lineage>
        <taxon>Bacteria</taxon>
        <taxon>Bacillati</taxon>
        <taxon>Actinomycetota</taxon>
        <taxon>Actinomycetes</taxon>
        <taxon>Pseudonocardiales</taxon>
        <taxon>Pseudonocardiaceae</taxon>
        <taxon>Saccharopolyspora</taxon>
    </lineage>
</organism>
<feature type="region of interest" description="Disordered" evidence="1">
    <location>
        <begin position="36"/>
        <end position="59"/>
    </location>
</feature>
<proteinExistence type="predicted"/>